<organism evidence="2 3">
    <name type="scientific">Oldenlandia corymbosa var. corymbosa</name>
    <dbReference type="NCBI Taxonomy" id="529605"/>
    <lineage>
        <taxon>Eukaryota</taxon>
        <taxon>Viridiplantae</taxon>
        <taxon>Streptophyta</taxon>
        <taxon>Embryophyta</taxon>
        <taxon>Tracheophyta</taxon>
        <taxon>Spermatophyta</taxon>
        <taxon>Magnoliopsida</taxon>
        <taxon>eudicotyledons</taxon>
        <taxon>Gunneridae</taxon>
        <taxon>Pentapetalae</taxon>
        <taxon>asterids</taxon>
        <taxon>lamiids</taxon>
        <taxon>Gentianales</taxon>
        <taxon>Rubiaceae</taxon>
        <taxon>Rubioideae</taxon>
        <taxon>Spermacoceae</taxon>
        <taxon>Hedyotis-Oldenlandia complex</taxon>
        <taxon>Oldenlandia</taxon>
    </lineage>
</organism>
<evidence type="ECO:0000313" key="3">
    <source>
        <dbReference type="Proteomes" id="UP001161247"/>
    </source>
</evidence>
<protein>
    <submittedName>
        <fullName evidence="2">OLC1v1036260C1</fullName>
    </submittedName>
</protein>
<reference evidence="2" key="1">
    <citation type="submission" date="2023-03" db="EMBL/GenBank/DDBJ databases">
        <authorList>
            <person name="Julca I."/>
        </authorList>
    </citation>
    <scope>NUCLEOTIDE SEQUENCE</scope>
</reference>
<dbReference type="Proteomes" id="UP001161247">
    <property type="component" value="Chromosome 3"/>
</dbReference>
<name>A0AAV1CUW6_OLDCO</name>
<dbReference type="EMBL" id="OX459120">
    <property type="protein sequence ID" value="CAI9099434.1"/>
    <property type="molecule type" value="Genomic_DNA"/>
</dbReference>
<keyword evidence="3" id="KW-1185">Reference proteome</keyword>
<accession>A0AAV1CUW6</accession>
<gene>
    <name evidence="2" type="ORF">OLC1_LOCUS9461</name>
</gene>
<proteinExistence type="predicted"/>
<evidence type="ECO:0000313" key="2">
    <source>
        <dbReference type="EMBL" id="CAI9099434.1"/>
    </source>
</evidence>
<feature type="compositionally biased region" description="Basic and acidic residues" evidence="1">
    <location>
        <begin position="8"/>
        <end position="20"/>
    </location>
</feature>
<sequence>MGKPSQKNPEDVAAKEDGTRAKKKGIKIPLVRPTKSTEAGGKKQDLEVEIVNLNPLIVKLTAATLQSTETLTPQLPTETLALQLPAETLMLREPATSSGLSVHDKALILVDLQESPTKKLTTTPTGSPNLITFAQPSNPFSVLRNLGNDDTALIEDSDEEELVFAEEIAAPNQQQLQDDLQHI</sequence>
<feature type="region of interest" description="Disordered" evidence="1">
    <location>
        <begin position="1"/>
        <end position="40"/>
    </location>
</feature>
<evidence type="ECO:0000256" key="1">
    <source>
        <dbReference type="SAM" id="MobiDB-lite"/>
    </source>
</evidence>
<dbReference type="AlphaFoldDB" id="A0AAV1CUW6"/>